<dbReference type="PANTHER" id="PTHR23220:SF3">
    <property type="entry name" value="INTEGRIN ALPHA-5"/>
    <property type="match status" value="1"/>
</dbReference>
<dbReference type="Gene3D" id="2.130.10.130">
    <property type="entry name" value="Integrin alpha, N-terminal"/>
    <property type="match status" value="2"/>
</dbReference>
<evidence type="ECO:0000313" key="19">
    <source>
        <dbReference type="Proteomes" id="UP000261640"/>
    </source>
</evidence>
<dbReference type="GO" id="GO:0008305">
    <property type="term" value="C:integrin complex"/>
    <property type="evidence" value="ECO:0007669"/>
    <property type="project" value="InterPro"/>
</dbReference>
<dbReference type="InterPro" id="IPR000413">
    <property type="entry name" value="Integrin_alpha"/>
</dbReference>
<dbReference type="AlphaFoldDB" id="A0A7N8YQW8"/>
<reference evidence="18" key="1">
    <citation type="submission" date="2025-08" db="UniProtKB">
        <authorList>
            <consortium name="Ensembl"/>
        </authorList>
    </citation>
    <scope>IDENTIFICATION</scope>
</reference>
<protein>
    <submittedName>
        <fullName evidence="18">Integrin alpha-5-like</fullName>
    </submittedName>
</protein>
<evidence type="ECO:0000256" key="12">
    <source>
        <dbReference type="ARBA" id="ARBA00023180"/>
    </source>
</evidence>
<dbReference type="InterPro" id="IPR032695">
    <property type="entry name" value="Integrin_dom_sf"/>
</dbReference>
<keyword evidence="6 14" id="KW-0130">Cell adhesion</keyword>
<dbReference type="Pfam" id="PF01839">
    <property type="entry name" value="FG-GAP"/>
    <property type="match status" value="2"/>
</dbReference>
<keyword evidence="10" id="KW-1015">Disulfide bond</keyword>
<feature type="domain" description="Integrin alpha first immunoglubulin-like" evidence="15">
    <location>
        <begin position="405"/>
        <end position="512"/>
    </location>
</feature>
<dbReference type="GO" id="GO:0001525">
    <property type="term" value="P:angiogenesis"/>
    <property type="evidence" value="ECO:0007669"/>
    <property type="project" value="TreeGrafter"/>
</dbReference>
<dbReference type="InterPro" id="IPR048286">
    <property type="entry name" value="Integrin_alpha_Ig-like_3"/>
</dbReference>
<keyword evidence="11 14" id="KW-0675">Receptor</keyword>
<dbReference type="InterPro" id="IPR013649">
    <property type="entry name" value="Integrin_alpha_Ig-like_1"/>
</dbReference>
<dbReference type="FunFam" id="1.20.5.930:FF:000001">
    <property type="entry name" value="Integrin subunit alpha V"/>
    <property type="match status" value="1"/>
</dbReference>
<keyword evidence="4" id="KW-0732">Signal</keyword>
<feature type="repeat" description="FG-GAP" evidence="13">
    <location>
        <begin position="293"/>
        <end position="353"/>
    </location>
</feature>
<evidence type="ECO:0000256" key="14">
    <source>
        <dbReference type="RuleBase" id="RU003762"/>
    </source>
</evidence>
<evidence type="ECO:0000256" key="10">
    <source>
        <dbReference type="ARBA" id="ARBA00023157"/>
    </source>
</evidence>
<dbReference type="PROSITE" id="PS00242">
    <property type="entry name" value="INTEGRIN_ALPHA"/>
    <property type="match status" value="1"/>
</dbReference>
<dbReference type="GeneTree" id="ENSGT00940000158061"/>
<dbReference type="Ensembl" id="ENSMAMT00000062924.1">
    <property type="protein sequence ID" value="ENSMAMP00000066284.1"/>
    <property type="gene ID" value="ENSMAMG00000023498.2"/>
</dbReference>
<dbReference type="GO" id="GO:0098609">
    <property type="term" value="P:cell-cell adhesion"/>
    <property type="evidence" value="ECO:0007669"/>
    <property type="project" value="TreeGrafter"/>
</dbReference>
<dbReference type="Pfam" id="PF20806">
    <property type="entry name" value="Integrin_A_Ig_3"/>
    <property type="match status" value="1"/>
</dbReference>
<dbReference type="PRINTS" id="PR01185">
    <property type="entry name" value="INTEGRINA"/>
</dbReference>
<dbReference type="InterPro" id="IPR028994">
    <property type="entry name" value="Integrin_alpha_N"/>
</dbReference>
<evidence type="ECO:0000256" key="3">
    <source>
        <dbReference type="ARBA" id="ARBA00022692"/>
    </source>
</evidence>
<dbReference type="InterPro" id="IPR048285">
    <property type="entry name" value="Integrin_alpha_Ig-like_2"/>
</dbReference>
<feature type="repeat" description="FG-GAP" evidence="13">
    <location>
        <begin position="160"/>
        <end position="212"/>
    </location>
</feature>
<dbReference type="Gene3D" id="2.60.40.1510">
    <property type="entry name" value="ntegrin, alpha v. Chain A, domain 3"/>
    <property type="match status" value="1"/>
</dbReference>
<keyword evidence="8 14" id="KW-0401">Integrin</keyword>
<evidence type="ECO:0000256" key="5">
    <source>
        <dbReference type="ARBA" id="ARBA00022737"/>
    </source>
</evidence>
<evidence type="ECO:0000256" key="8">
    <source>
        <dbReference type="ARBA" id="ARBA00023037"/>
    </source>
</evidence>
<evidence type="ECO:0000256" key="11">
    <source>
        <dbReference type="ARBA" id="ARBA00023170"/>
    </source>
</evidence>
<dbReference type="InterPro" id="IPR013519">
    <property type="entry name" value="Int_alpha_beta-p"/>
</dbReference>
<feature type="repeat" description="FG-GAP" evidence="13">
    <location>
        <begin position="357"/>
        <end position="420"/>
    </location>
</feature>
<keyword evidence="5" id="KW-0677">Repeat</keyword>
<evidence type="ECO:0000313" key="18">
    <source>
        <dbReference type="Ensembl" id="ENSMAMP00000066284.1"/>
    </source>
</evidence>
<reference evidence="18" key="2">
    <citation type="submission" date="2025-09" db="UniProtKB">
        <authorList>
            <consortium name="Ensembl"/>
        </authorList>
    </citation>
    <scope>IDENTIFICATION</scope>
</reference>
<dbReference type="Gene3D" id="2.60.40.1530">
    <property type="entry name" value="ntegrin, alpha v. Chain A, domain 4"/>
    <property type="match status" value="1"/>
</dbReference>
<evidence type="ECO:0000256" key="9">
    <source>
        <dbReference type="ARBA" id="ARBA00023136"/>
    </source>
</evidence>
<dbReference type="GO" id="GO:0007229">
    <property type="term" value="P:integrin-mediated signaling pathway"/>
    <property type="evidence" value="ECO:0007669"/>
    <property type="project" value="UniProtKB-KW"/>
</dbReference>
<dbReference type="FunFam" id="2.60.40.1510:FF:000001">
    <property type="entry name" value="Integrin alpha V"/>
    <property type="match status" value="1"/>
</dbReference>
<dbReference type="Gene3D" id="2.60.40.1460">
    <property type="entry name" value="Integrin domains. Chain A, domain 2"/>
    <property type="match status" value="1"/>
</dbReference>
<evidence type="ECO:0000256" key="6">
    <source>
        <dbReference type="ARBA" id="ARBA00022889"/>
    </source>
</evidence>
<comment type="similarity">
    <text evidence="2 14">Belongs to the integrin alpha chain family.</text>
</comment>
<dbReference type="GO" id="GO:0007160">
    <property type="term" value="P:cell-matrix adhesion"/>
    <property type="evidence" value="ECO:0007669"/>
    <property type="project" value="TreeGrafter"/>
</dbReference>
<organism evidence="18 19">
    <name type="scientific">Mastacembelus armatus</name>
    <name type="common">zig-zag eel</name>
    <dbReference type="NCBI Taxonomy" id="205130"/>
    <lineage>
        <taxon>Eukaryota</taxon>
        <taxon>Metazoa</taxon>
        <taxon>Chordata</taxon>
        <taxon>Craniata</taxon>
        <taxon>Vertebrata</taxon>
        <taxon>Euteleostomi</taxon>
        <taxon>Actinopterygii</taxon>
        <taxon>Neopterygii</taxon>
        <taxon>Teleostei</taxon>
        <taxon>Neoteleostei</taxon>
        <taxon>Acanthomorphata</taxon>
        <taxon>Anabantaria</taxon>
        <taxon>Synbranchiformes</taxon>
        <taxon>Mastacembelidae</taxon>
        <taxon>Mastacembelus</taxon>
    </lineage>
</organism>
<feature type="transmembrane region" description="Helical" evidence="14">
    <location>
        <begin position="896"/>
        <end position="918"/>
    </location>
</feature>
<dbReference type="Pfam" id="PF08441">
    <property type="entry name" value="Integrin_A_Ig_1"/>
    <property type="match status" value="1"/>
</dbReference>
<dbReference type="GO" id="GO:0009897">
    <property type="term" value="C:external side of plasma membrane"/>
    <property type="evidence" value="ECO:0007669"/>
    <property type="project" value="TreeGrafter"/>
</dbReference>
<keyword evidence="19" id="KW-1185">Reference proteome</keyword>
<evidence type="ECO:0000256" key="13">
    <source>
        <dbReference type="PROSITE-ProRule" id="PRU00803"/>
    </source>
</evidence>
<evidence type="ECO:0000259" key="15">
    <source>
        <dbReference type="Pfam" id="PF08441"/>
    </source>
</evidence>
<dbReference type="Gene3D" id="1.20.5.930">
    <property type="entry name" value="Bicelle-embedded integrin alpha(iib) transmembrane segment"/>
    <property type="match status" value="1"/>
</dbReference>
<dbReference type="InterPro" id="IPR018184">
    <property type="entry name" value="Integrin_alpha_C_CS"/>
</dbReference>
<dbReference type="InterPro" id="IPR013517">
    <property type="entry name" value="FG-GAP"/>
</dbReference>
<keyword evidence="12" id="KW-0325">Glycoprotein</keyword>
<feature type="domain" description="Integrin alpha second immunoglobulin-like" evidence="16">
    <location>
        <begin position="536"/>
        <end position="677"/>
    </location>
</feature>
<feature type="repeat" description="FG-GAP" evidence="13">
    <location>
        <begin position="94"/>
        <end position="155"/>
    </location>
</feature>
<dbReference type="PROSITE" id="PS51470">
    <property type="entry name" value="FG_GAP"/>
    <property type="match status" value="5"/>
</dbReference>
<dbReference type="GO" id="GO:0005178">
    <property type="term" value="F:integrin binding"/>
    <property type="evidence" value="ECO:0007669"/>
    <property type="project" value="TreeGrafter"/>
</dbReference>
<evidence type="ECO:0000256" key="7">
    <source>
        <dbReference type="ARBA" id="ARBA00022989"/>
    </source>
</evidence>
<dbReference type="Pfam" id="PF20805">
    <property type="entry name" value="Integrin_A_Ig_2"/>
    <property type="match status" value="1"/>
</dbReference>
<keyword evidence="7 14" id="KW-1133">Transmembrane helix</keyword>
<name>A0A7N8YQW8_9TELE</name>
<evidence type="ECO:0000259" key="16">
    <source>
        <dbReference type="Pfam" id="PF20805"/>
    </source>
</evidence>
<dbReference type="SUPFAM" id="SSF69318">
    <property type="entry name" value="Integrin alpha N-terminal domain"/>
    <property type="match status" value="1"/>
</dbReference>
<dbReference type="Proteomes" id="UP000261640">
    <property type="component" value="Unplaced"/>
</dbReference>
<dbReference type="GO" id="GO:0033627">
    <property type="term" value="P:cell adhesion mediated by integrin"/>
    <property type="evidence" value="ECO:0007669"/>
    <property type="project" value="TreeGrafter"/>
</dbReference>
<evidence type="ECO:0000256" key="1">
    <source>
        <dbReference type="ARBA" id="ARBA00004479"/>
    </source>
</evidence>
<accession>A0A7N8YQW8</accession>
<comment type="subcellular location">
    <subcellularLocation>
        <location evidence="1 14">Membrane</location>
        <topology evidence="1 14">Single-pass type I membrane protein</topology>
    </subcellularLocation>
</comment>
<evidence type="ECO:0000256" key="4">
    <source>
        <dbReference type="ARBA" id="ARBA00022729"/>
    </source>
</evidence>
<dbReference type="SMART" id="SM00191">
    <property type="entry name" value="Int_alpha"/>
    <property type="match status" value="4"/>
</dbReference>
<keyword evidence="9 14" id="KW-0472">Membrane</keyword>
<sequence length="946" mass="104293">MGTVPGLSPPWSWGKCCPYTLLIVPVVVVLVQLCAALYASSQSSTISILIGAPKANTSQPNIIEGGAVYLCPWSQSNCSIVSFDKQGDRYFYINDVNTQVEFKSHQWFGATVRSHGNSILACAPMYYWRTKHDTPFADVTGTCYLSVDGLKTFVEYAPCRTERHGPAGQGYCQGGFSADFTKDGRVVLGGPGSFYWQGQLISATTEEIVKAYYPSYFLLSVSGQIQTHQVQGNYDDSYLGEERHFMAAIDINNDGLDDLVVGAPLFMCRGSSGHLEELGKVYVYLQKGPLLLEPSQSHPLGQQVFSRFGSSLAALGDLNQDGFNDIAIGCPYGGDDHQGLVLIYNGYPGGLMDTPTQTLSGQWASSSFPASFGFALRGNRDLDKNGYPDLIVGAFGIDKAVLYRARPIVSATASLTVHPTMFNQEEKTCWLIAGSETIAVSCVSLTFCLLANGKHLPSHLGFVAEVQLDSVKQTQESIRRTLFLDNQQPSLVKTFSLANGERLCHETRIYLRVSQQANQYLAELLNKHTAQIQLDCGDDNICVPDLKLAVHGDRTEVYLGDENSFSLTFNARNEGEGGAYEAELYVVLPPEADYSGIARNNVSLTELTCSYEAENQTRYLVCDLGNPMKPGTSLWAGLRFTVPRLKDTHNTVQFELQIRSKNENNSESEVVLYELEVAAVATVILQGVSRPDKVIFPPPNWTVHQSLSEEQDIGPELQQVYELVNNGPSVVSQSTLEVRCPLRAHGHELLYPVEVVTEGPLSCSSKTTFNVLKLKANPSLFNQQSVIKRNVLNAFFTDLGSAAPQTCSTVECWRLQCDVGLLERGASVILNVRSRVWAETFIERPYKQYALECLVQYEVERMPYSIPPKFKPSGSKKVTPSDVIWNKPDSLLTVPVWIIILAILAGLLLLSLLIYLLYKMGFFKRSDPYGTTMEKAQLKPQASSEA</sequence>
<feature type="repeat" description="FG-GAP" evidence="13">
    <location>
        <begin position="225"/>
        <end position="292"/>
    </location>
</feature>
<feature type="domain" description="Integrin alpha third immunoglobulin-like" evidence="17">
    <location>
        <begin position="683"/>
        <end position="879"/>
    </location>
</feature>
<evidence type="ECO:0000256" key="2">
    <source>
        <dbReference type="ARBA" id="ARBA00008054"/>
    </source>
</evidence>
<evidence type="ECO:0000259" key="17">
    <source>
        <dbReference type="Pfam" id="PF20806"/>
    </source>
</evidence>
<dbReference type="SUPFAM" id="SSF69179">
    <property type="entry name" value="Integrin domains"/>
    <property type="match status" value="3"/>
</dbReference>
<proteinExistence type="inferred from homology"/>
<keyword evidence="3 14" id="KW-0812">Transmembrane</keyword>
<dbReference type="PANTHER" id="PTHR23220">
    <property type="entry name" value="INTEGRIN ALPHA"/>
    <property type="match status" value="1"/>
</dbReference>